<dbReference type="Pfam" id="PF12889">
    <property type="entry name" value="DUF3829"/>
    <property type="match status" value="1"/>
</dbReference>
<evidence type="ECO:0000313" key="2">
    <source>
        <dbReference type="EMBL" id="MDV5087539.1"/>
    </source>
</evidence>
<dbReference type="RefSeq" id="WP_317329393.1">
    <property type="nucleotide sequence ID" value="NZ_JAWJZA010000011.1"/>
</dbReference>
<feature type="chain" id="PRO_5046904966" evidence="1">
    <location>
        <begin position="27"/>
        <end position="308"/>
    </location>
</feature>
<dbReference type="InterPro" id="IPR024291">
    <property type="entry name" value="DUF3829"/>
</dbReference>
<comment type="caution">
    <text evidence="2">The sequence shown here is derived from an EMBL/GenBank/DDBJ whole genome shotgun (WGS) entry which is preliminary data.</text>
</comment>
<reference evidence="2 3" key="1">
    <citation type="submission" date="2023-10" db="EMBL/GenBank/DDBJ databases">
        <title>Veillonella sp. nov., isolated from a pig farm feces dump.</title>
        <authorList>
            <person name="Chang Y.-H."/>
        </authorList>
    </citation>
    <scope>NUCLEOTIDE SEQUENCE [LARGE SCALE GENOMIC DNA]</scope>
    <source>
        <strain evidence="2 3">YH-vei2233</strain>
    </source>
</reference>
<dbReference type="PROSITE" id="PS51257">
    <property type="entry name" value="PROKAR_LIPOPROTEIN"/>
    <property type="match status" value="1"/>
</dbReference>
<dbReference type="EMBL" id="JAWJZB010000002">
    <property type="protein sequence ID" value="MDV5087539.1"/>
    <property type="molecule type" value="Genomic_DNA"/>
</dbReference>
<keyword evidence="1" id="KW-0732">Signal</keyword>
<name>A0ABU3Z6L1_9FIRM</name>
<accession>A0ABU3Z6L1</accession>
<evidence type="ECO:0000313" key="3">
    <source>
        <dbReference type="Proteomes" id="UP001272515"/>
    </source>
</evidence>
<organism evidence="2 3">
    <name type="scientific">Veillonella absiana</name>
    <dbReference type="NCBI Taxonomy" id="3079305"/>
    <lineage>
        <taxon>Bacteria</taxon>
        <taxon>Bacillati</taxon>
        <taxon>Bacillota</taxon>
        <taxon>Negativicutes</taxon>
        <taxon>Veillonellales</taxon>
        <taxon>Veillonellaceae</taxon>
        <taxon>Veillonella</taxon>
    </lineage>
</organism>
<feature type="signal peptide" evidence="1">
    <location>
        <begin position="1"/>
        <end position="26"/>
    </location>
</feature>
<proteinExistence type="predicted"/>
<gene>
    <name evidence="2" type="ORF">RVY80_01555</name>
</gene>
<protein>
    <submittedName>
        <fullName evidence="2">DUF3829 domain-containing protein</fullName>
    </submittedName>
</protein>
<sequence>MNTYMSKKFLSIIGCLAVMMVTFIIAGCSDNNPVTAALDNKPTVANQLRQLKPYMDAANTFNTYSTKNATMIQPTMDQLRSGGHNSTIVLPPYADLQTALKAAQSEGSSGSKEVDEATTNVLTILQDMVPVSKELEDYYKNQTFTKDNYMGSDSLAPKLIPMEEKFTIAYNTLDLAITNYHKELNDTRVKDFQADRKENAVKFIQINMLMSETIDMINPDGTTDVKKVEANLKQITDSVNTLEQGTTTATQKAVKEYQDAVRQFITAAQSYITVNSTFLEAYNQLFDIYNATMNKADAVNMDELDKIK</sequence>
<evidence type="ECO:0000256" key="1">
    <source>
        <dbReference type="SAM" id="SignalP"/>
    </source>
</evidence>
<dbReference type="Proteomes" id="UP001272515">
    <property type="component" value="Unassembled WGS sequence"/>
</dbReference>
<keyword evidence="3" id="KW-1185">Reference proteome</keyword>